<dbReference type="CDD" id="cd04301">
    <property type="entry name" value="NAT_SF"/>
    <property type="match status" value="1"/>
</dbReference>
<dbReference type="Gene3D" id="3.40.630.30">
    <property type="match status" value="1"/>
</dbReference>
<dbReference type="Pfam" id="PF00583">
    <property type="entry name" value="Acetyltransf_1"/>
    <property type="match status" value="1"/>
</dbReference>
<reference evidence="3" key="1">
    <citation type="journal article" date="2019" name="Int. J. Syst. Evol. Microbiol.">
        <title>The Global Catalogue of Microorganisms (GCM) 10K type strain sequencing project: providing services to taxonomists for standard genome sequencing and annotation.</title>
        <authorList>
            <consortium name="The Broad Institute Genomics Platform"/>
            <consortium name="The Broad Institute Genome Sequencing Center for Infectious Disease"/>
            <person name="Wu L."/>
            <person name="Ma J."/>
        </authorList>
    </citation>
    <scope>NUCLEOTIDE SEQUENCE [LARGE SCALE GENOMIC DNA]</scope>
    <source>
        <strain evidence="3">JCM 9731</strain>
    </source>
</reference>
<dbReference type="RefSeq" id="WP_343801334.1">
    <property type="nucleotide sequence ID" value="NZ_BAAADJ010000057.1"/>
</dbReference>
<keyword evidence="3" id="KW-1185">Reference proteome</keyword>
<evidence type="ECO:0000313" key="3">
    <source>
        <dbReference type="Proteomes" id="UP001500782"/>
    </source>
</evidence>
<dbReference type="Proteomes" id="UP001500782">
    <property type="component" value="Unassembled WGS sequence"/>
</dbReference>
<name>A0ABP3GCT6_9BACI</name>
<feature type="domain" description="N-acetyltransferase" evidence="1">
    <location>
        <begin position="21"/>
        <end position="155"/>
    </location>
</feature>
<sequence>MYITKWAKREELGFMADYWYQMASEMAEIDGVPKPDTERHKRVKALFEKEWEAGKLMFRVVVDQDNQIVACAGGLLRTEYAFPLAEEQTPFGWVIAVYTEKQHRNKGLAAKLVDEVCVWLKEKGAHRARLWSSTKAREVYEKLGFSNMLDMSKSL</sequence>
<comment type="caution">
    <text evidence="2">The sequence shown here is derived from an EMBL/GenBank/DDBJ whole genome shotgun (WGS) entry which is preliminary data.</text>
</comment>
<organism evidence="2 3">
    <name type="scientific">Bacillus carboniphilus</name>
    <dbReference type="NCBI Taxonomy" id="86663"/>
    <lineage>
        <taxon>Bacteria</taxon>
        <taxon>Bacillati</taxon>
        <taxon>Bacillota</taxon>
        <taxon>Bacilli</taxon>
        <taxon>Bacillales</taxon>
        <taxon>Bacillaceae</taxon>
        <taxon>Bacillus</taxon>
    </lineage>
</organism>
<dbReference type="InterPro" id="IPR016181">
    <property type="entry name" value="Acyl_CoA_acyltransferase"/>
</dbReference>
<dbReference type="InterPro" id="IPR000182">
    <property type="entry name" value="GNAT_dom"/>
</dbReference>
<dbReference type="PROSITE" id="PS51186">
    <property type="entry name" value="GNAT"/>
    <property type="match status" value="1"/>
</dbReference>
<evidence type="ECO:0000259" key="1">
    <source>
        <dbReference type="PROSITE" id="PS51186"/>
    </source>
</evidence>
<proteinExistence type="predicted"/>
<protein>
    <recommendedName>
        <fullName evidence="1">N-acetyltransferase domain-containing protein</fullName>
    </recommendedName>
</protein>
<gene>
    <name evidence="2" type="ORF">GCM10008967_32940</name>
</gene>
<dbReference type="EMBL" id="BAAADJ010000057">
    <property type="protein sequence ID" value="GAA0339966.1"/>
    <property type="molecule type" value="Genomic_DNA"/>
</dbReference>
<evidence type="ECO:0000313" key="2">
    <source>
        <dbReference type="EMBL" id="GAA0339966.1"/>
    </source>
</evidence>
<accession>A0ABP3GCT6</accession>
<dbReference type="SUPFAM" id="SSF55729">
    <property type="entry name" value="Acyl-CoA N-acyltransferases (Nat)"/>
    <property type="match status" value="1"/>
</dbReference>